<feature type="domain" description="DDE Tnp4" evidence="3">
    <location>
        <begin position="49"/>
        <end position="114"/>
    </location>
</feature>
<sequence length="163" mass="18606">MNTIYREFCEAVIIELEPQWLKMPTADGMATHIVECSAVCDFPQVVGALDGCHFPVSPPEEFANDYYNYKKWYSIILLALVDHRYRSLYVKVGSPGRCHDTFVYVWSGLAQCIEGPLFQTPVVEICKQVIYNKVGLMGLFLLNGFQLFLRLLHNRADSLDAFT</sequence>
<evidence type="ECO:0000256" key="2">
    <source>
        <dbReference type="ARBA" id="ARBA00022723"/>
    </source>
</evidence>
<evidence type="ECO:0000313" key="5">
    <source>
        <dbReference type="Proteomes" id="UP000821866"/>
    </source>
</evidence>
<dbReference type="AlphaFoldDB" id="A0A9J6D5C0"/>
<dbReference type="VEuPathDB" id="VectorBase:LOC119169805"/>
<evidence type="ECO:0000313" key="4">
    <source>
        <dbReference type="EMBL" id="KAH8009023.1"/>
    </source>
</evidence>
<dbReference type="InterPro" id="IPR027806">
    <property type="entry name" value="HARBI1_dom"/>
</dbReference>
<dbReference type="Proteomes" id="UP000821866">
    <property type="component" value="Chromosome 9"/>
</dbReference>
<protein>
    <recommendedName>
        <fullName evidence="3">DDE Tnp4 domain-containing protein</fullName>
    </recommendedName>
</protein>
<keyword evidence="2" id="KW-0479">Metal-binding</keyword>
<keyword evidence="5" id="KW-1185">Reference proteome</keyword>
<gene>
    <name evidence="4" type="ORF">HPB51_008953</name>
</gene>
<evidence type="ECO:0000259" key="3">
    <source>
        <dbReference type="Pfam" id="PF13359"/>
    </source>
</evidence>
<proteinExistence type="predicted"/>
<evidence type="ECO:0000256" key="1">
    <source>
        <dbReference type="ARBA" id="ARBA00001968"/>
    </source>
</evidence>
<dbReference type="GO" id="GO:0046872">
    <property type="term" value="F:metal ion binding"/>
    <property type="evidence" value="ECO:0007669"/>
    <property type="project" value="UniProtKB-KW"/>
</dbReference>
<dbReference type="EMBL" id="JABSTU010000011">
    <property type="protein sequence ID" value="KAH8009023.1"/>
    <property type="molecule type" value="Genomic_DNA"/>
</dbReference>
<comment type="cofactor">
    <cofactor evidence="1">
        <name>a divalent metal cation</name>
        <dbReference type="ChEBI" id="CHEBI:60240"/>
    </cofactor>
</comment>
<dbReference type="Pfam" id="PF13359">
    <property type="entry name" value="DDE_Tnp_4"/>
    <property type="match status" value="1"/>
</dbReference>
<reference evidence="4" key="1">
    <citation type="journal article" date="2020" name="Cell">
        <title>Large-Scale Comparative Analyses of Tick Genomes Elucidate Their Genetic Diversity and Vector Capacities.</title>
        <authorList>
            <consortium name="Tick Genome and Microbiome Consortium (TIGMIC)"/>
            <person name="Jia N."/>
            <person name="Wang J."/>
            <person name="Shi W."/>
            <person name="Du L."/>
            <person name="Sun Y."/>
            <person name="Zhan W."/>
            <person name="Jiang J.F."/>
            <person name="Wang Q."/>
            <person name="Zhang B."/>
            <person name="Ji P."/>
            <person name="Bell-Sakyi L."/>
            <person name="Cui X.M."/>
            <person name="Yuan T.T."/>
            <person name="Jiang B.G."/>
            <person name="Yang W.F."/>
            <person name="Lam T.T."/>
            <person name="Chang Q.C."/>
            <person name="Ding S.J."/>
            <person name="Wang X.J."/>
            <person name="Zhu J.G."/>
            <person name="Ruan X.D."/>
            <person name="Zhao L."/>
            <person name="Wei J.T."/>
            <person name="Ye R.Z."/>
            <person name="Que T.C."/>
            <person name="Du C.H."/>
            <person name="Zhou Y.H."/>
            <person name="Cheng J.X."/>
            <person name="Dai P.F."/>
            <person name="Guo W.B."/>
            <person name="Han X.H."/>
            <person name="Huang E.J."/>
            <person name="Li L.F."/>
            <person name="Wei W."/>
            <person name="Gao Y.C."/>
            <person name="Liu J.Z."/>
            <person name="Shao H.Z."/>
            <person name="Wang X."/>
            <person name="Wang C.C."/>
            <person name="Yang T.C."/>
            <person name="Huo Q.B."/>
            <person name="Li W."/>
            <person name="Chen H.Y."/>
            <person name="Chen S.E."/>
            <person name="Zhou L.G."/>
            <person name="Ni X.B."/>
            <person name="Tian J.H."/>
            <person name="Sheng Y."/>
            <person name="Liu T."/>
            <person name="Pan Y.S."/>
            <person name="Xia L.Y."/>
            <person name="Li J."/>
            <person name="Zhao F."/>
            <person name="Cao W.C."/>
        </authorList>
    </citation>
    <scope>NUCLEOTIDE SEQUENCE</scope>
    <source>
        <strain evidence="4">Rmic-2018</strain>
    </source>
</reference>
<name>A0A9J6D5C0_RHIMP</name>
<reference evidence="4" key="2">
    <citation type="submission" date="2021-09" db="EMBL/GenBank/DDBJ databases">
        <authorList>
            <person name="Jia N."/>
            <person name="Wang J."/>
            <person name="Shi W."/>
            <person name="Du L."/>
            <person name="Sun Y."/>
            <person name="Zhan W."/>
            <person name="Jiang J."/>
            <person name="Wang Q."/>
            <person name="Zhang B."/>
            <person name="Ji P."/>
            <person name="Sakyi L.B."/>
            <person name="Cui X."/>
            <person name="Yuan T."/>
            <person name="Jiang B."/>
            <person name="Yang W."/>
            <person name="Lam T.T.-Y."/>
            <person name="Chang Q."/>
            <person name="Ding S."/>
            <person name="Wang X."/>
            <person name="Zhu J."/>
            <person name="Ruan X."/>
            <person name="Zhao L."/>
            <person name="Wei J."/>
            <person name="Que T."/>
            <person name="Du C."/>
            <person name="Cheng J."/>
            <person name="Dai P."/>
            <person name="Han X."/>
            <person name="Huang E."/>
            <person name="Gao Y."/>
            <person name="Liu J."/>
            <person name="Shao H."/>
            <person name="Ye R."/>
            <person name="Li L."/>
            <person name="Wei W."/>
            <person name="Wang X."/>
            <person name="Wang C."/>
            <person name="Huo Q."/>
            <person name="Li W."/>
            <person name="Guo W."/>
            <person name="Chen H."/>
            <person name="Chen S."/>
            <person name="Zhou L."/>
            <person name="Zhou L."/>
            <person name="Ni X."/>
            <person name="Tian J."/>
            <person name="Zhou Y."/>
            <person name="Sheng Y."/>
            <person name="Liu T."/>
            <person name="Pan Y."/>
            <person name="Xia L."/>
            <person name="Li J."/>
            <person name="Zhao F."/>
            <person name="Cao W."/>
        </authorList>
    </citation>
    <scope>NUCLEOTIDE SEQUENCE</scope>
    <source>
        <strain evidence="4">Rmic-2018</strain>
        <tissue evidence="4">Larvae</tissue>
    </source>
</reference>
<comment type="caution">
    <text evidence="4">The sequence shown here is derived from an EMBL/GenBank/DDBJ whole genome shotgun (WGS) entry which is preliminary data.</text>
</comment>
<accession>A0A9J6D5C0</accession>
<organism evidence="4 5">
    <name type="scientific">Rhipicephalus microplus</name>
    <name type="common">Cattle tick</name>
    <name type="synonym">Boophilus microplus</name>
    <dbReference type="NCBI Taxonomy" id="6941"/>
    <lineage>
        <taxon>Eukaryota</taxon>
        <taxon>Metazoa</taxon>
        <taxon>Ecdysozoa</taxon>
        <taxon>Arthropoda</taxon>
        <taxon>Chelicerata</taxon>
        <taxon>Arachnida</taxon>
        <taxon>Acari</taxon>
        <taxon>Parasitiformes</taxon>
        <taxon>Ixodida</taxon>
        <taxon>Ixodoidea</taxon>
        <taxon>Ixodidae</taxon>
        <taxon>Rhipicephalinae</taxon>
        <taxon>Rhipicephalus</taxon>
        <taxon>Boophilus</taxon>
    </lineage>
</organism>